<dbReference type="EC" id="1.4.3.5" evidence="4"/>
<evidence type="ECO:0000256" key="5">
    <source>
        <dbReference type="ARBA" id="ARBA00022630"/>
    </source>
</evidence>
<dbReference type="AlphaFoldDB" id="A0AAV5GUR7"/>
<feature type="domain" description="Pyridoxine 5'-phosphate oxidase dimerisation C-terminal" evidence="10">
    <location>
        <begin position="219"/>
        <end position="263"/>
    </location>
</feature>
<dbReference type="EMBL" id="BQKY01000015">
    <property type="protein sequence ID" value="GJN94003.1"/>
    <property type="molecule type" value="Genomic_DNA"/>
</dbReference>
<dbReference type="InterPro" id="IPR000659">
    <property type="entry name" value="Pyridox_Oxase"/>
</dbReference>
<dbReference type="GO" id="GO:0008615">
    <property type="term" value="P:pyridoxine biosynthetic process"/>
    <property type="evidence" value="ECO:0007669"/>
    <property type="project" value="InterPro"/>
</dbReference>
<evidence type="ECO:0000256" key="6">
    <source>
        <dbReference type="ARBA" id="ARBA00022643"/>
    </source>
</evidence>
<comment type="cofactor">
    <cofactor evidence="1">
        <name>FMN</name>
        <dbReference type="ChEBI" id="CHEBI:58210"/>
    </cofactor>
</comment>
<dbReference type="PANTHER" id="PTHR10851">
    <property type="entry name" value="PYRIDOXINE-5-PHOSPHATE OXIDASE"/>
    <property type="match status" value="1"/>
</dbReference>
<keyword evidence="6" id="KW-0288">FMN</keyword>
<evidence type="ECO:0000313" key="11">
    <source>
        <dbReference type="EMBL" id="GJN94003.1"/>
    </source>
</evidence>
<organism evidence="11 12">
    <name type="scientific">Rhodotorula paludigena</name>
    <dbReference type="NCBI Taxonomy" id="86838"/>
    <lineage>
        <taxon>Eukaryota</taxon>
        <taxon>Fungi</taxon>
        <taxon>Dikarya</taxon>
        <taxon>Basidiomycota</taxon>
        <taxon>Pucciniomycotina</taxon>
        <taxon>Microbotryomycetes</taxon>
        <taxon>Sporidiobolales</taxon>
        <taxon>Sporidiobolaceae</taxon>
        <taxon>Rhodotorula</taxon>
    </lineage>
</organism>
<accession>A0AAV5GUR7</accession>
<evidence type="ECO:0000259" key="10">
    <source>
        <dbReference type="Pfam" id="PF10590"/>
    </source>
</evidence>
<keyword evidence="5" id="KW-0285">Flavoprotein</keyword>
<dbReference type="GO" id="GO:0010181">
    <property type="term" value="F:FMN binding"/>
    <property type="evidence" value="ECO:0007669"/>
    <property type="project" value="InterPro"/>
</dbReference>
<comment type="pathway">
    <text evidence="2">Cofactor metabolism; pyridoxal 5'-phosphate salvage; pyridoxal 5'-phosphate from pyridoxamine 5'-phosphate: step 1/1.</text>
</comment>
<evidence type="ECO:0000313" key="12">
    <source>
        <dbReference type="Proteomes" id="UP001342314"/>
    </source>
</evidence>
<dbReference type="Gene3D" id="2.30.110.10">
    <property type="entry name" value="Electron Transport, Fmn-binding Protein, Chain A"/>
    <property type="match status" value="1"/>
</dbReference>
<dbReference type="NCBIfam" id="NF004231">
    <property type="entry name" value="PRK05679.1"/>
    <property type="match status" value="1"/>
</dbReference>
<gene>
    <name evidence="11" type="ORF">Rhopal_007066-T1</name>
</gene>
<dbReference type="GO" id="GO:0004733">
    <property type="term" value="F:pyridoxamine phosphate oxidase activity"/>
    <property type="evidence" value="ECO:0007669"/>
    <property type="project" value="UniProtKB-EC"/>
</dbReference>
<feature type="domain" description="Pyridoxamine 5'-phosphate oxidase N-terminal" evidence="9">
    <location>
        <begin position="52"/>
        <end position="168"/>
    </location>
</feature>
<dbReference type="InterPro" id="IPR012349">
    <property type="entry name" value="Split_barrel_FMN-bd"/>
</dbReference>
<evidence type="ECO:0000256" key="3">
    <source>
        <dbReference type="ARBA" id="ARBA00005037"/>
    </source>
</evidence>
<evidence type="ECO:0000256" key="8">
    <source>
        <dbReference type="SAM" id="MobiDB-lite"/>
    </source>
</evidence>
<dbReference type="InterPro" id="IPR011576">
    <property type="entry name" value="Pyridox_Oxase_N"/>
</dbReference>
<keyword evidence="12" id="KW-1185">Reference proteome</keyword>
<dbReference type="Proteomes" id="UP001342314">
    <property type="component" value="Unassembled WGS sequence"/>
</dbReference>
<dbReference type="Pfam" id="PF01243">
    <property type="entry name" value="PNPOx_N"/>
    <property type="match status" value="1"/>
</dbReference>
<comment type="caution">
    <text evidence="11">The sequence shown here is derived from an EMBL/GenBank/DDBJ whole genome shotgun (WGS) entry which is preliminary data.</text>
</comment>
<comment type="pathway">
    <text evidence="3">Cofactor metabolism; pyridoxal 5'-phosphate salvage; pyridoxal 5'-phosphate from pyridoxine 5'-phosphate: step 1/1.</text>
</comment>
<dbReference type="PROSITE" id="PS01064">
    <property type="entry name" value="PYRIDOX_OXIDASE"/>
    <property type="match status" value="1"/>
</dbReference>
<protein>
    <recommendedName>
        <fullName evidence="4">pyridoxal 5'-phosphate synthase</fullName>
        <ecNumber evidence="4">1.4.3.5</ecNumber>
    </recommendedName>
</protein>
<evidence type="ECO:0000256" key="4">
    <source>
        <dbReference type="ARBA" id="ARBA00012801"/>
    </source>
</evidence>
<keyword evidence="7" id="KW-0560">Oxidoreductase</keyword>
<evidence type="ECO:0000256" key="1">
    <source>
        <dbReference type="ARBA" id="ARBA00001917"/>
    </source>
</evidence>
<evidence type="ECO:0000259" key="9">
    <source>
        <dbReference type="Pfam" id="PF01243"/>
    </source>
</evidence>
<reference evidence="11 12" key="1">
    <citation type="submission" date="2021-12" db="EMBL/GenBank/DDBJ databases">
        <title>High titer production of polyol ester of fatty acids by Rhodotorula paludigena BS15 towards product separation-free biomass refinery.</title>
        <authorList>
            <person name="Mano J."/>
            <person name="Ono H."/>
            <person name="Tanaka T."/>
            <person name="Naito K."/>
            <person name="Sushida H."/>
            <person name="Ike M."/>
            <person name="Tokuyasu K."/>
            <person name="Kitaoka M."/>
        </authorList>
    </citation>
    <scope>NUCLEOTIDE SEQUENCE [LARGE SCALE GENOMIC DNA]</scope>
    <source>
        <strain evidence="11 12">BS15</strain>
    </source>
</reference>
<dbReference type="PIRSF" id="PIRSF000190">
    <property type="entry name" value="Pyd_amn-ph_oxd"/>
    <property type="match status" value="1"/>
</dbReference>
<feature type="region of interest" description="Disordered" evidence="8">
    <location>
        <begin position="189"/>
        <end position="212"/>
    </location>
</feature>
<dbReference type="InterPro" id="IPR019576">
    <property type="entry name" value="Pyridoxamine_oxidase_dimer_C"/>
</dbReference>
<proteinExistence type="predicted"/>
<evidence type="ECO:0000256" key="2">
    <source>
        <dbReference type="ARBA" id="ARBA00004738"/>
    </source>
</evidence>
<dbReference type="InterPro" id="IPR019740">
    <property type="entry name" value="Pyridox_Oxase_CS"/>
</dbReference>
<sequence length="263" mass="29399">MQASASAKPLATVSNHETYLSQGIPSADSLAPNPLDQFSQWFHLAQSRPDDVPEPEAMSLSTVDAETHIPSTRVVLLKQVDPRGFVFYTNYSSRKGRELFPDGDYEAESPRGAYASLAFYWRKLHLSVRVVGRVERVDRATTQAYFDSRPVGSRIGAWASDQSSVLPTGSREELEQRVRDVERRFGVPEGTATGSAVDVGPEGKGSAAQETHIPVPPFWGGIRVVPFEVEFWAGRESRLHDRYRYTRKEGDEDASWKIERLCP</sequence>
<dbReference type="PANTHER" id="PTHR10851:SF0">
    <property type="entry name" value="PYRIDOXINE-5'-PHOSPHATE OXIDASE"/>
    <property type="match status" value="1"/>
</dbReference>
<name>A0AAV5GUR7_9BASI</name>
<dbReference type="SUPFAM" id="SSF50475">
    <property type="entry name" value="FMN-binding split barrel"/>
    <property type="match status" value="1"/>
</dbReference>
<evidence type="ECO:0000256" key="7">
    <source>
        <dbReference type="ARBA" id="ARBA00023002"/>
    </source>
</evidence>
<dbReference type="Pfam" id="PF10590">
    <property type="entry name" value="PNP_phzG_C"/>
    <property type="match status" value="1"/>
</dbReference>